<dbReference type="EMBL" id="MDEK01000017">
    <property type="protein sequence ID" value="PPU80752.1"/>
    <property type="molecule type" value="Genomic_DNA"/>
</dbReference>
<dbReference type="GeneID" id="93881062"/>
<reference evidence="2 3" key="1">
    <citation type="submission" date="2016-08" db="EMBL/GenBank/DDBJ databases">
        <authorList>
            <person name="Seilhamer J.J."/>
        </authorList>
    </citation>
    <scope>NUCLEOTIDE SEQUENCE [LARGE SCALE GENOMIC DNA]</scope>
    <source>
        <strain evidence="2 3">CFBP4641</strain>
    </source>
</reference>
<evidence type="ECO:0000313" key="2">
    <source>
        <dbReference type="EMBL" id="PPU80752.1"/>
    </source>
</evidence>
<accession>A0A2P5Z0E5</accession>
<dbReference type="RefSeq" id="WP_010340067.1">
    <property type="nucleotide sequence ID" value="NZ_CP132343.1"/>
</dbReference>
<evidence type="ECO:0000256" key="1">
    <source>
        <dbReference type="SAM" id="SignalP"/>
    </source>
</evidence>
<comment type="caution">
    <text evidence="2">The sequence shown here is derived from an EMBL/GenBank/DDBJ whole genome shotgun (WGS) entry which is preliminary data.</text>
</comment>
<protein>
    <submittedName>
        <fullName evidence="2">Uncharacterized protein</fullName>
    </submittedName>
</protein>
<name>A0A2P5Z0E5_9XANT</name>
<feature type="chain" id="PRO_5015197124" evidence="1">
    <location>
        <begin position="23"/>
        <end position="158"/>
    </location>
</feature>
<dbReference type="AlphaFoldDB" id="A0A2P5Z0E5"/>
<dbReference type="OrthoDB" id="5998313at2"/>
<sequence length="158" mass="16526">MKTTTLLLTAAIAALFAAPSFAAAQITTLETVQVRPSADQIAQRNVEQTSSIATLAAVQVRPSAEQIAQRDAELSSGITTLAAVQVRPSAEQVAERNFAQAAGQHVVTLATVQVRPDADMGSMLAIGDVVGETLDTAMLQLQPSLQKLGQDMAVGLMR</sequence>
<dbReference type="Proteomes" id="UP000247346">
    <property type="component" value="Unassembled WGS sequence"/>
</dbReference>
<keyword evidence="1" id="KW-0732">Signal</keyword>
<gene>
    <name evidence="2" type="ORF">XsacCFBP4641_16940</name>
</gene>
<proteinExistence type="predicted"/>
<organism evidence="2 3">
    <name type="scientific">Xanthomonas sacchari</name>
    <dbReference type="NCBI Taxonomy" id="56458"/>
    <lineage>
        <taxon>Bacteria</taxon>
        <taxon>Pseudomonadati</taxon>
        <taxon>Pseudomonadota</taxon>
        <taxon>Gammaproteobacteria</taxon>
        <taxon>Lysobacterales</taxon>
        <taxon>Lysobacteraceae</taxon>
        <taxon>Xanthomonas</taxon>
    </lineage>
</organism>
<feature type="signal peptide" evidence="1">
    <location>
        <begin position="1"/>
        <end position="22"/>
    </location>
</feature>
<evidence type="ECO:0000313" key="3">
    <source>
        <dbReference type="Proteomes" id="UP000247346"/>
    </source>
</evidence>